<dbReference type="InterPro" id="IPR013328">
    <property type="entry name" value="6PGD_dom2"/>
</dbReference>
<comment type="function">
    <text evidence="1 11">Catalyzes the NADPH-dependent reduction of ketopantoate into pantoic acid.</text>
</comment>
<evidence type="ECO:0000256" key="10">
    <source>
        <dbReference type="ARBA" id="ARBA00048793"/>
    </source>
</evidence>
<comment type="similarity">
    <text evidence="3 11">Belongs to the ketopantoate reductase family.</text>
</comment>
<protein>
    <recommendedName>
        <fullName evidence="5 11">2-dehydropantoate 2-reductase</fullName>
        <ecNumber evidence="4 11">1.1.1.169</ecNumber>
    </recommendedName>
    <alternativeName>
        <fullName evidence="9 11">Ketopantoate reductase</fullName>
    </alternativeName>
</protein>
<dbReference type="EMBL" id="JBHSSM010000005">
    <property type="protein sequence ID" value="MFC6314247.1"/>
    <property type="molecule type" value="Genomic_DNA"/>
</dbReference>
<evidence type="ECO:0000313" key="15">
    <source>
        <dbReference type="Proteomes" id="UP001596310"/>
    </source>
</evidence>
<dbReference type="PANTHER" id="PTHR43765">
    <property type="entry name" value="2-DEHYDROPANTOATE 2-REDUCTASE-RELATED"/>
    <property type="match status" value="1"/>
</dbReference>
<comment type="catalytic activity">
    <reaction evidence="10 11">
        <text>(R)-pantoate + NADP(+) = 2-dehydropantoate + NADPH + H(+)</text>
        <dbReference type="Rhea" id="RHEA:16233"/>
        <dbReference type="ChEBI" id="CHEBI:11561"/>
        <dbReference type="ChEBI" id="CHEBI:15378"/>
        <dbReference type="ChEBI" id="CHEBI:15980"/>
        <dbReference type="ChEBI" id="CHEBI:57783"/>
        <dbReference type="ChEBI" id="CHEBI:58349"/>
        <dbReference type="EC" id="1.1.1.169"/>
    </reaction>
</comment>
<evidence type="ECO:0000259" key="12">
    <source>
        <dbReference type="Pfam" id="PF02558"/>
    </source>
</evidence>
<sequence>MKIAIAGAGAMGSRFGVMLSRAGNQVILIDQWAEHVAAINAKGLTVDTETGSSQVHLPAYLPAQVTEKPELVILFTKSMGLPKMLAAIEPILTPETKIVCLLNGLGHVPTLEKYVHRENIFMGVTLWTAALIGPGHVKLVGDGRVEVQNIVPTEQAAAEEICRVFSAAGLKAEYSPNVIFSIWRKACVNGTLNTLCTLLDCNIAQLGALPQTAKLLRQIIAEFALVAKHDDQVALPVEPIARDIEALYDPKKAGEHYPSMHQDLIEHHRLTEIDYLNGYVAKKAAAAGLATPICQLLTELIHAKEALLVK</sequence>
<reference evidence="15" key="1">
    <citation type="journal article" date="2019" name="Int. J. Syst. Evol. Microbiol.">
        <title>The Global Catalogue of Microorganisms (GCM) 10K type strain sequencing project: providing services to taxonomists for standard genome sequencing and annotation.</title>
        <authorList>
            <consortium name="The Broad Institute Genomics Platform"/>
            <consortium name="The Broad Institute Genome Sequencing Center for Infectious Disease"/>
            <person name="Wu L."/>
            <person name="Ma J."/>
        </authorList>
    </citation>
    <scope>NUCLEOTIDE SEQUENCE [LARGE SCALE GENOMIC DNA]</scope>
    <source>
        <strain evidence="15">CCM 8897</strain>
    </source>
</reference>
<name>A0ABW1UJY5_9LACO</name>
<gene>
    <name evidence="14" type="ORF">ACFQHW_01505</name>
</gene>
<evidence type="ECO:0000256" key="5">
    <source>
        <dbReference type="ARBA" id="ARBA00019465"/>
    </source>
</evidence>
<evidence type="ECO:0000256" key="8">
    <source>
        <dbReference type="ARBA" id="ARBA00023002"/>
    </source>
</evidence>
<comment type="caution">
    <text evidence="14">The sequence shown here is derived from an EMBL/GenBank/DDBJ whole genome shotgun (WGS) entry which is preliminary data.</text>
</comment>
<evidence type="ECO:0000256" key="7">
    <source>
        <dbReference type="ARBA" id="ARBA00022857"/>
    </source>
</evidence>
<evidence type="ECO:0000256" key="9">
    <source>
        <dbReference type="ARBA" id="ARBA00032024"/>
    </source>
</evidence>
<accession>A0ABW1UJY5</accession>
<dbReference type="SUPFAM" id="SSF51735">
    <property type="entry name" value="NAD(P)-binding Rossmann-fold domains"/>
    <property type="match status" value="1"/>
</dbReference>
<feature type="domain" description="Ketopantoate reductase C-terminal" evidence="13">
    <location>
        <begin position="181"/>
        <end position="305"/>
    </location>
</feature>
<dbReference type="InterPro" id="IPR036291">
    <property type="entry name" value="NAD(P)-bd_dom_sf"/>
</dbReference>
<keyword evidence="6 11" id="KW-0566">Pantothenate biosynthesis</keyword>
<dbReference type="NCBIfam" id="NF005088">
    <property type="entry name" value="PRK06522.1-2"/>
    <property type="match status" value="1"/>
</dbReference>
<evidence type="ECO:0000256" key="2">
    <source>
        <dbReference type="ARBA" id="ARBA00004994"/>
    </source>
</evidence>
<organism evidence="14 15">
    <name type="scientific">Lapidilactobacillus achengensis</name>
    <dbReference type="NCBI Taxonomy" id="2486000"/>
    <lineage>
        <taxon>Bacteria</taxon>
        <taxon>Bacillati</taxon>
        <taxon>Bacillota</taxon>
        <taxon>Bacilli</taxon>
        <taxon>Lactobacillales</taxon>
        <taxon>Lactobacillaceae</taxon>
        <taxon>Lapidilactobacillus</taxon>
    </lineage>
</organism>
<dbReference type="Proteomes" id="UP001596310">
    <property type="component" value="Unassembled WGS sequence"/>
</dbReference>
<evidence type="ECO:0000256" key="6">
    <source>
        <dbReference type="ARBA" id="ARBA00022655"/>
    </source>
</evidence>
<dbReference type="GO" id="GO:0008677">
    <property type="term" value="F:2-dehydropantoate 2-reductase activity"/>
    <property type="evidence" value="ECO:0007669"/>
    <property type="project" value="UniProtKB-EC"/>
</dbReference>
<evidence type="ECO:0000256" key="4">
    <source>
        <dbReference type="ARBA" id="ARBA00013014"/>
    </source>
</evidence>
<keyword evidence="15" id="KW-1185">Reference proteome</keyword>
<dbReference type="Gene3D" id="3.40.50.720">
    <property type="entry name" value="NAD(P)-binding Rossmann-like Domain"/>
    <property type="match status" value="1"/>
</dbReference>
<evidence type="ECO:0000259" key="13">
    <source>
        <dbReference type="Pfam" id="PF08546"/>
    </source>
</evidence>
<dbReference type="RefSeq" id="WP_125596664.1">
    <property type="nucleotide sequence ID" value="NZ_JBHSSM010000005.1"/>
</dbReference>
<feature type="domain" description="Ketopantoate reductase N-terminal" evidence="12">
    <location>
        <begin position="3"/>
        <end position="149"/>
    </location>
</feature>
<dbReference type="NCBIfam" id="TIGR00745">
    <property type="entry name" value="apbA_panE"/>
    <property type="match status" value="1"/>
</dbReference>
<dbReference type="PANTHER" id="PTHR43765:SF2">
    <property type="entry name" value="2-DEHYDROPANTOATE 2-REDUCTASE"/>
    <property type="match status" value="1"/>
</dbReference>
<dbReference type="EC" id="1.1.1.169" evidence="4 11"/>
<evidence type="ECO:0000256" key="11">
    <source>
        <dbReference type="RuleBase" id="RU362068"/>
    </source>
</evidence>
<dbReference type="InterPro" id="IPR013752">
    <property type="entry name" value="KPA_reductase"/>
</dbReference>
<evidence type="ECO:0000256" key="1">
    <source>
        <dbReference type="ARBA" id="ARBA00002919"/>
    </source>
</evidence>
<proteinExistence type="inferred from homology"/>
<comment type="pathway">
    <text evidence="2 11">Cofactor biosynthesis; (R)-pantothenate biosynthesis; (R)-pantoate from 3-methyl-2-oxobutanoate: step 2/2.</text>
</comment>
<dbReference type="InterPro" id="IPR013332">
    <property type="entry name" value="KPR_N"/>
</dbReference>
<keyword evidence="8 11" id="KW-0560">Oxidoreductase</keyword>
<dbReference type="Pfam" id="PF08546">
    <property type="entry name" value="ApbA_C"/>
    <property type="match status" value="1"/>
</dbReference>
<dbReference type="InterPro" id="IPR003710">
    <property type="entry name" value="ApbA"/>
</dbReference>
<keyword evidence="7 11" id="KW-0521">NADP</keyword>
<dbReference type="SUPFAM" id="SSF48179">
    <property type="entry name" value="6-phosphogluconate dehydrogenase C-terminal domain-like"/>
    <property type="match status" value="1"/>
</dbReference>
<dbReference type="Pfam" id="PF02558">
    <property type="entry name" value="ApbA"/>
    <property type="match status" value="1"/>
</dbReference>
<dbReference type="InterPro" id="IPR008927">
    <property type="entry name" value="6-PGluconate_DH-like_C_sf"/>
</dbReference>
<evidence type="ECO:0000313" key="14">
    <source>
        <dbReference type="EMBL" id="MFC6314247.1"/>
    </source>
</evidence>
<dbReference type="InterPro" id="IPR050838">
    <property type="entry name" value="Ketopantoate_reductase"/>
</dbReference>
<dbReference type="Gene3D" id="1.10.1040.10">
    <property type="entry name" value="N-(1-d-carboxylethyl)-l-norvaline Dehydrogenase, domain 2"/>
    <property type="match status" value="1"/>
</dbReference>
<evidence type="ECO:0000256" key="3">
    <source>
        <dbReference type="ARBA" id="ARBA00007870"/>
    </source>
</evidence>